<proteinExistence type="predicted"/>
<name>A0ABX1X0V0_9BACT</name>
<dbReference type="Pfam" id="PF17170">
    <property type="entry name" value="DUF5128"/>
    <property type="match status" value="1"/>
</dbReference>
<protein>
    <submittedName>
        <fullName evidence="2">6-bladed beta-propeller</fullName>
    </submittedName>
</protein>
<feature type="chain" id="PRO_5045814552" evidence="1">
    <location>
        <begin position="20"/>
        <end position="397"/>
    </location>
</feature>
<sequence length="397" mass="46231">MNRLIILLLLLGIFSCTQSSSKSKTEKLHEEKNTKVEFPYHVNLPDNGKDTLNLSKVSTEVNFVSLETNKKSLLRRVYQMEMNDTLILISDLRRLLLFKMDGSFVKQIGKNGKGPGEYIYVLDFQIKGDTIYIASSGKRSIIKYNLSGEFLEEKKLDALLAYFSIDEKNQIAWYDRCEGAIKFFNQDAQLIASSKFETFLKGRDRFTWKDSYDTYFQRSDSSLLVNNYLSDTIWSINDKRKKPAFIFNLGNELLPVTKQVGYYNGDFNKFERNASPYQKINIIHSDNYLMVFKKSWIEDDLNSIYLHSFDNQVTQKYAVPFVYDDLISHRCLNIRSELSQNGFMISVINAMDLCLDMEETKTVQEKLNPQTKHWFDKMSNVKEGDNPILAICRLKKR</sequence>
<dbReference type="Gene3D" id="2.120.10.30">
    <property type="entry name" value="TolB, C-terminal domain"/>
    <property type="match status" value="1"/>
</dbReference>
<evidence type="ECO:0000313" key="3">
    <source>
        <dbReference type="Proteomes" id="UP000732105"/>
    </source>
</evidence>
<dbReference type="InterPro" id="IPR011042">
    <property type="entry name" value="6-blade_b-propeller_TolB-like"/>
</dbReference>
<dbReference type="PROSITE" id="PS51257">
    <property type="entry name" value="PROKAR_LIPOPROTEIN"/>
    <property type="match status" value="1"/>
</dbReference>
<gene>
    <name evidence="2" type="ORF">ELS83_19665</name>
</gene>
<organism evidence="2 3">
    <name type="scientific">Marinifilum caeruleilacunae</name>
    <dbReference type="NCBI Taxonomy" id="2499076"/>
    <lineage>
        <taxon>Bacteria</taxon>
        <taxon>Pseudomonadati</taxon>
        <taxon>Bacteroidota</taxon>
        <taxon>Bacteroidia</taxon>
        <taxon>Marinilabiliales</taxon>
        <taxon>Marinifilaceae</taxon>
    </lineage>
</organism>
<evidence type="ECO:0000313" key="2">
    <source>
        <dbReference type="EMBL" id="NOU62022.1"/>
    </source>
</evidence>
<keyword evidence="1" id="KW-0732">Signal</keyword>
<dbReference type="RefSeq" id="WP_171597283.1">
    <property type="nucleotide sequence ID" value="NZ_RZNH01000049.1"/>
</dbReference>
<dbReference type="SUPFAM" id="SSF63825">
    <property type="entry name" value="YWTD domain"/>
    <property type="match status" value="1"/>
</dbReference>
<reference evidence="2 3" key="1">
    <citation type="submission" date="2018-12" db="EMBL/GenBank/DDBJ databases">
        <title>Marinifilum JC070 sp. nov., a marine bacterium isolated from Yongle Blue Hole in the South China Sea.</title>
        <authorList>
            <person name="Fu T."/>
        </authorList>
    </citation>
    <scope>NUCLEOTIDE SEQUENCE [LARGE SCALE GENOMIC DNA]</scope>
    <source>
        <strain evidence="2 3">JC070</strain>
    </source>
</reference>
<dbReference type="EMBL" id="RZNH01000049">
    <property type="protein sequence ID" value="NOU62022.1"/>
    <property type="molecule type" value="Genomic_DNA"/>
</dbReference>
<keyword evidence="3" id="KW-1185">Reference proteome</keyword>
<dbReference type="Proteomes" id="UP000732105">
    <property type="component" value="Unassembled WGS sequence"/>
</dbReference>
<feature type="signal peptide" evidence="1">
    <location>
        <begin position="1"/>
        <end position="19"/>
    </location>
</feature>
<comment type="caution">
    <text evidence="2">The sequence shown here is derived from an EMBL/GenBank/DDBJ whole genome shotgun (WGS) entry which is preliminary data.</text>
</comment>
<evidence type="ECO:0000256" key="1">
    <source>
        <dbReference type="SAM" id="SignalP"/>
    </source>
</evidence>
<accession>A0ABX1X0V0</accession>